<dbReference type="InterPro" id="IPR032778">
    <property type="entry name" value="GF_recep_IV"/>
</dbReference>
<evidence type="ECO:0000256" key="4">
    <source>
        <dbReference type="ARBA" id="ARBA00023157"/>
    </source>
</evidence>
<dbReference type="Gene3D" id="2.10.220.10">
    <property type="entry name" value="Hormone Receptor, Insulin-like Growth Factor Receptor 1, Chain A, domain 2"/>
    <property type="match status" value="19"/>
</dbReference>
<evidence type="ECO:0000256" key="7">
    <source>
        <dbReference type="SAM" id="MobiDB-lite"/>
    </source>
</evidence>
<dbReference type="STRING" id="946362.F2UAN3"/>
<dbReference type="Pfam" id="PF14843">
    <property type="entry name" value="GF_recep_IV"/>
    <property type="match status" value="8"/>
</dbReference>
<dbReference type="InParanoid" id="F2UAN3"/>
<feature type="chain" id="PRO_5003290873" evidence="9">
    <location>
        <begin position="23"/>
        <end position="2095"/>
    </location>
</feature>
<feature type="transmembrane region" description="Helical" evidence="8">
    <location>
        <begin position="1950"/>
        <end position="1971"/>
    </location>
</feature>
<feature type="domain" description="Laminin EGF-like" evidence="10">
    <location>
        <begin position="414"/>
        <end position="464"/>
    </location>
</feature>
<keyword evidence="8" id="KW-0812">Transmembrane</keyword>
<dbReference type="InterPro" id="IPR001368">
    <property type="entry name" value="TNFR/NGFR_Cys_rich_reg"/>
</dbReference>
<dbReference type="KEGG" id="sre:PTSG_05153"/>
<keyword evidence="8" id="KW-0472">Membrane</keyword>
<dbReference type="eggNOG" id="KOG1836">
    <property type="taxonomic scope" value="Eukaryota"/>
</dbReference>
<keyword evidence="13" id="KW-1185">Reference proteome</keyword>
<evidence type="ECO:0000256" key="9">
    <source>
        <dbReference type="SAM" id="SignalP"/>
    </source>
</evidence>
<dbReference type="eggNOG" id="KOG1025">
    <property type="taxonomic scope" value="Eukaryota"/>
</dbReference>
<evidence type="ECO:0000256" key="3">
    <source>
        <dbReference type="ARBA" id="ARBA00022737"/>
    </source>
</evidence>
<reference evidence="12" key="1">
    <citation type="submission" date="2009-08" db="EMBL/GenBank/DDBJ databases">
        <title>Annotation of Salpingoeca rosetta.</title>
        <authorList>
            <consortium name="The Broad Institute Genome Sequencing Platform"/>
            <person name="Russ C."/>
            <person name="Cuomo C."/>
            <person name="Burger G."/>
            <person name="Gray M.W."/>
            <person name="Holland P.W.H."/>
            <person name="King N."/>
            <person name="Lang F.B.F."/>
            <person name="Roger A.J."/>
            <person name="Ruiz-Trillo I."/>
            <person name="Young S.K."/>
            <person name="Zeng Q."/>
            <person name="Gargeya S."/>
            <person name="Alvarado L."/>
            <person name="Berlin A."/>
            <person name="Chapman S.B."/>
            <person name="Chen Z."/>
            <person name="Freedman E."/>
            <person name="Gellesch M."/>
            <person name="Goldberg J."/>
            <person name="Griggs A."/>
            <person name="Gujja S."/>
            <person name="Heilman E."/>
            <person name="Heiman D."/>
            <person name="Howarth C."/>
            <person name="Mehta T."/>
            <person name="Neiman D."/>
            <person name="Pearson M."/>
            <person name="Roberts A."/>
            <person name="Saif S."/>
            <person name="Shea T."/>
            <person name="Shenoy N."/>
            <person name="Sisk P."/>
            <person name="Stolte C."/>
            <person name="Sykes S."/>
            <person name="White J."/>
            <person name="Yandava C."/>
            <person name="Haas B."/>
            <person name="Nusbaum C."/>
            <person name="Birren B."/>
        </authorList>
    </citation>
    <scope>NUCLEOTIDE SEQUENCE [LARGE SCALE GENOMIC DNA]</scope>
    <source>
        <strain evidence="12">ATCC 50818</strain>
    </source>
</reference>
<proteinExistence type="predicted"/>
<feature type="domain" description="Laminin EGF-like" evidence="10">
    <location>
        <begin position="465"/>
        <end position="520"/>
    </location>
</feature>
<keyword evidence="1" id="KW-0245">EGF-like domain</keyword>
<dbReference type="SMART" id="SM00180">
    <property type="entry name" value="EGF_Lam"/>
    <property type="match status" value="4"/>
</dbReference>
<dbReference type="RefSeq" id="XP_004993731.1">
    <property type="nucleotide sequence ID" value="XM_004993674.1"/>
</dbReference>
<dbReference type="PANTHER" id="PTHR10574:SF406">
    <property type="entry name" value="LAMININ SUBUNIT ALPHA 5"/>
    <property type="match status" value="1"/>
</dbReference>
<organism evidence="13">
    <name type="scientific">Salpingoeca rosetta (strain ATCC 50818 / BSB-021)</name>
    <dbReference type="NCBI Taxonomy" id="946362"/>
    <lineage>
        <taxon>Eukaryota</taxon>
        <taxon>Choanoflagellata</taxon>
        <taxon>Craspedida</taxon>
        <taxon>Salpingoecidae</taxon>
        <taxon>Salpingoeca</taxon>
    </lineage>
</organism>
<dbReference type="PROSITE" id="PS00652">
    <property type="entry name" value="TNFR_NGFR_1"/>
    <property type="match status" value="1"/>
</dbReference>
<keyword evidence="5" id="KW-0325">Glycoprotein</keyword>
<dbReference type="SUPFAM" id="SSF57196">
    <property type="entry name" value="EGF/Laminin"/>
    <property type="match status" value="4"/>
</dbReference>
<dbReference type="CDD" id="cd00055">
    <property type="entry name" value="EGF_Lam"/>
    <property type="match status" value="2"/>
</dbReference>
<feature type="signal peptide" evidence="9">
    <location>
        <begin position="1"/>
        <end position="22"/>
    </location>
</feature>
<keyword evidence="3" id="KW-0677">Repeat</keyword>
<feature type="region of interest" description="Disordered" evidence="7">
    <location>
        <begin position="2076"/>
        <end position="2095"/>
    </location>
</feature>
<sequence length="2095" mass="218863">MTCAAIVAALVVLCCACMPSAALNPSPTTTAALGRPIISTSTCGSPADTYCYSEASQCFTCNATCPFPSADALQSPIEGLLPQPECGCPASYPVPVDLDSCCETAAAQSCVRRINTEAHPPQFAVDADEGTYFQSEQNAARVNVTLDLLLPYEVTTITVTFSERVPYAFAILKSNDAQTWEPFQFFTRDCEEFYGIAPDQQLTEPDQVICDTTKTSVRNDEISLRTLTAARIQLAGGSYAASDVLHDFVHTRFIRVAFAQYYDETTAVDDFGVPLDHEPFYTVTNIQVEGRCGCHGHAASCSVDVDSAACACEHNTGGPACGECLPLFNAKPFARGISDDEPNVCVACDCNEHALSCHYNASLDAFPNDRTRGDGGVCDSCMHNTAGIHCETCAPGYYENPAVPRNHVNACIPCECNAAGSESSTCNPKTGACECKANVMGDLCDMCKPSFYDLSLAHDEGCESCDCVVFGTIEGSRDCDATTGQCECLPSNTGQRCSECSVGHFHLAGTEDGVCIGCHPQCSDTAGCNGPGASLAACNGQCRNVEEDGVCVDACSDGRYANEQGVCRLCHPQCLDTCTAGTASTASCSQCRNFEENGLCVAECSANTYADDNLVCQQCHDECIGCTGPTPAQCKQCRHVRSNGVCVAECPEGTYADGSGVCQPCSSECVAEFGCTGPDATQCFRCDGVYDVSRDAVPYVCLSTCPPLYHATRMTLLTEQPNAEVVVVEDAAVCQPCSTQCEFGCDGPTTSDCVGGCVAASYNGRCVPACPTHTYRDGELCIDCHPNCNHTQGCYGPGRDQCFDCRQEGVSLNGDCLSACPTGYFADEDRVCQPCSPFCSTCFGSSAAECFRCKSHRLGVKCVGECPSATTYITAVPGGALTTTASPVTDFGSSGDASVAPPRPPRNHTTAPIAPYECFACHPQCGLNGCAGPTAYDCDECESVKYDGECISTCPPLTYRDGNVCKDCSEECADGCFSSGADSCFACRGFEVEGVCVGACPETYVMMNDTCLPCHRFCSLDEPGCSGVGPDACNACAPTRFLHVATQTCVAACPSNTFATRDRECLPCDEECSGGCLDAGADNCRECLNVKLADTCVAECPDGFYADVDGECQRCDPMCASLCTGPGPSRCARGANDTSACKHFTRGATCVAACDALTEYADDANVCQKCSPLCADGCVGPTAADCGACASAELDGTCVDTCPLTHYRDEAGLCRRCNAECASVNGTRACTGPGADACLACAHVKRGRECVRSCLTREVAVDGVCRGCHAQCSSDGCFGLEATECLTCRNFEFGGECVAACDADTTYTSTATAECLPCHRECSLRAGSGGCPAGTSADDCVVCAHVRDNGRCEAECSTGTYADEADTETALGGVCKACHPSCDPLRGCTGGRADECNECAHVSYQGVCRTACPDLTYLGSGSECLDCDANCLLGCTGPGADQCVRSSNVLDSSAEALGCRTFVDILANGVVMCVAECPITKYADSNGVCRACSTLCPLEYGCTGPTLADCNSCPATQYLAPDRTCADCSASCSTDLDLAGCTGPEPKQCNVCAGARYSGGCVDDCSALTDVDVGLYFGVDDTSVPDEVQCVPCHEQCVAGGCTGAGPDQCLFGCKNFAQVDGATGDVTCVETCGANTFVADTPVPRTCVPCHSRCRGGCRDETPFTCVECARFRTEEGECVDVCPPGWVPGTDGVCRCPTDRSYTNTTSGQCLPCSVLCSAGCTGPLPSQCKGGSDGCTFAEHNGVCVADCPTGMVRQNSVCVCKFNHITVTDPADGCMPCDDQCADGCTGPTASDCLRCRNYRSGEVCVEECAADEQPDADRFCAPCHPECAGGCIAPGDALQCVSCRAYKDAGECVSNCPSERFFVTQSGVCVEECPSDTPFYNDTRPLGEADPAAPQLCVDACAALGALRNLVNKDVPQRCSTQAQLDVDFASASGSSATKLTQTSLTVIVAAGVLVLVIVVAVVLVLRRRRRESSAAFATPGGKVTALNPGAKVSPTRTKLNALYEPSPRRPGHHSGGGGGGDVSFDGGPRYDVANISGTDSSMYMDPMSLNDTADHMDGYLEVRPQNPYSMSDQALFEPPINSAVQSTRM</sequence>
<dbReference type="CDD" id="cd00064">
    <property type="entry name" value="FU"/>
    <property type="match status" value="2"/>
</dbReference>
<keyword evidence="4" id="KW-1015">Disulfide bond</keyword>
<dbReference type="PROSITE" id="PS51117">
    <property type="entry name" value="LAMININ_NTER"/>
    <property type="match status" value="1"/>
</dbReference>
<evidence type="ECO:0000256" key="8">
    <source>
        <dbReference type="SAM" id="Phobius"/>
    </source>
</evidence>
<dbReference type="SMART" id="SM00136">
    <property type="entry name" value="LamNT"/>
    <property type="match status" value="1"/>
</dbReference>
<dbReference type="InterPro" id="IPR056863">
    <property type="entry name" value="LMN_ATRN_NET-like_EGF"/>
</dbReference>
<dbReference type="InterPro" id="IPR002049">
    <property type="entry name" value="LE_dom"/>
</dbReference>
<dbReference type="SUPFAM" id="SSF57184">
    <property type="entry name" value="Growth factor receptor domain"/>
    <property type="match status" value="9"/>
</dbReference>
<dbReference type="GO" id="GO:0009888">
    <property type="term" value="P:tissue development"/>
    <property type="evidence" value="ECO:0007669"/>
    <property type="project" value="TreeGrafter"/>
</dbReference>
<evidence type="ECO:0000313" key="12">
    <source>
        <dbReference type="EMBL" id="EGD73449.1"/>
    </source>
</evidence>
<keyword evidence="8" id="KW-1133">Transmembrane helix</keyword>
<dbReference type="InterPro" id="IPR008979">
    <property type="entry name" value="Galactose-bd-like_sf"/>
</dbReference>
<feature type="region of interest" description="Disordered" evidence="7">
    <location>
        <begin position="2010"/>
        <end position="2033"/>
    </location>
</feature>
<dbReference type="InterPro" id="IPR006212">
    <property type="entry name" value="Furin_repeat"/>
</dbReference>
<keyword evidence="6" id="KW-0424">Laminin EGF-like domain</keyword>
<dbReference type="Pfam" id="PF00053">
    <property type="entry name" value="EGF_laminin"/>
    <property type="match status" value="3"/>
</dbReference>
<evidence type="ECO:0000259" key="11">
    <source>
        <dbReference type="PROSITE" id="PS51117"/>
    </source>
</evidence>
<keyword evidence="2 9" id="KW-0732">Signal</keyword>
<dbReference type="InterPro" id="IPR009030">
    <property type="entry name" value="Growth_fac_rcpt_cys_sf"/>
</dbReference>
<name>F2UAN3_SALR5</name>
<dbReference type="FunFam" id="2.10.25.10:FF:000188">
    <property type="entry name" value="Laminin subunit gamma 2"/>
    <property type="match status" value="1"/>
</dbReference>
<evidence type="ECO:0000256" key="5">
    <source>
        <dbReference type="ARBA" id="ARBA00023180"/>
    </source>
</evidence>
<dbReference type="OMA" id="ITCNRPD"/>
<protein>
    <submittedName>
        <fullName evidence="12">Laminin alpha 5 chain</fullName>
    </submittedName>
</protein>
<dbReference type="SMART" id="SM00261">
    <property type="entry name" value="FU"/>
    <property type="match status" value="25"/>
</dbReference>
<dbReference type="InterPro" id="IPR050440">
    <property type="entry name" value="Laminin/Netrin_ECM"/>
</dbReference>
<dbReference type="SUPFAM" id="SSF49785">
    <property type="entry name" value="Galactose-binding domain-like"/>
    <property type="match status" value="1"/>
</dbReference>
<evidence type="ECO:0000256" key="1">
    <source>
        <dbReference type="ARBA" id="ARBA00022536"/>
    </source>
</evidence>
<dbReference type="InterPro" id="IPR008211">
    <property type="entry name" value="Laminin_N"/>
</dbReference>
<evidence type="ECO:0000313" key="13">
    <source>
        <dbReference type="Proteomes" id="UP000007799"/>
    </source>
</evidence>
<dbReference type="PANTHER" id="PTHR10574">
    <property type="entry name" value="NETRIN/LAMININ-RELATED"/>
    <property type="match status" value="1"/>
</dbReference>
<dbReference type="PROSITE" id="PS50027">
    <property type="entry name" value="EGF_LAM_2"/>
    <property type="match status" value="2"/>
</dbReference>
<evidence type="ECO:0000259" key="10">
    <source>
        <dbReference type="PROSITE" id="PS50027"/>
    </source>
</evidence>
<dbReference type="Gene3D" id="2.60.120.260">
    <property type="entry name" value="Galactose-binding domain-like"/>
    <property type="match status" value="1"/>
</dbReference>
<feature type="domain" description="Laminin N-terminal" evidence="11">
    <location>
        <begin position="19"/>
        <end position="291"/>
    </location>
</feature>
<evidence type="ECO:0000256" key="6">
    <source>
        <dbReference type="ARBA" id="ARBA00023292"/>
    </source>
</evidence>
<dbReference type="PRINTS" id="PR00011">
    <property type="entry name" value="EGFLAMININ"/>
</dbReference>
<dbReference type="Proteomes" id="UP000007799">
    <property type="component" value="Unassembled WGS sequence"/>
</dbReference>
<dbReference type="Pfam" id="PF00055">
    <property type="entry name" value="Laminin_N"/>
    <property type="match status" value="1"/>
</dbReference>
<dbReference type="EMBL" id="GL832966">
    <property type="protein sequence ID" value="EGD73449.1"/>
    <property type="molecule type" value="Genomic_DNA"/>
</dbReference>
<gene>
    <name evidence="12" type="ORF">PTSG_05153</name>
</gene>
<evidence type="ECO:0000256" key="2">
    <source>
        <dbReference type="ARBA" id="ARBA00022729"/>
    </source>
</evidence>
<dbReference type="eggNOG" id="KOG3525">
    <property type="taxonomic scope" value="Eukaryota"/>
</dbReference>
<dbReference type="GeneID" id="16074310"/>
<accession>F2UAN3</accession>
<dbReference type="Pfam" id="PF24973">
    <property type="entry name" value="EGF_LMN_ATRN"/>
    <property type="match status" value="1"/>
</dbReference>
<dbReference type="OrthoDB" id="5984158at2759"/>
<dbReference type="GO" id="GO:0005604">
    <property type="term" value="C:basement membrane"/>
    <property type="evidence" value="ECO:0007669"/>
    <property type="project" value="UniProtKB-ARBA"/>
</dbReference>
<dbReference type="PROSITE" id="PS01248">
    <property type="entry name" value="EGF_LAM_1"/>
    <property type="match status" value="1"/>
</dbReference>
<dbReference type="Gene3D" id="2.10.25.10">
    <property type="entry name" value="Laminin"/>
    <property type="match status" value="2"/>
</dbReference>